<organism evidence="6 7">
    <name type="scientific">Alysiella crassa</name>
    <dbReference type="NCBI Taxonomy" id="153491"/>
    <lineage>
        <taxon>Bacteria</taxon>
        <taxon>Pseudomonadati</taxon>
        <taxon>Pseudomonadota</taxon>
        <taxon>Betaproteobacteria</taxon>
        <taxon>Neisseriales</taxon>
        <taxon>Neisseriaceae</taxon>
        <taxon>Alysiella</taxon>
    </lineage>
</organism>
<dbReference type="InterPro" id="IPR006115">
    <property type="entry name" value="6PGDH_NADP-bd"/>
</dbReference>
<keyword evidence="2" id="KW-0520">NAD</keyword>
<dbReference type="AlphaFoldDB" id="A0A376BKZ6"/>
<evidence type="ECO:0000259" key="4">
    <source>
        <dbReference type="Pfam" id="PF03446"/>
    </source>
</evidence>
<dbReference type="STRING" id="1120980.GCA_000745955_02557"/>
<sequence>MSTEFKQIGWIGLGQMGVPMVNRLLAHEIGVGVYNRNADKCAEFAEKGAKVYPSASELLRDYPAVILMVSDYAAAVAILNDEVCAQLNGKIIVNMSTVSPTENLKIKDLVESHGGQFAEAPVSGSVVPATQGTLLILFGGEESVLNPLRGVFSVLGKQTFHFGGVGKGSGAKLVLNSLLGVFGEAYAEAMLMGEKFGINLNELAEAIGGSAMNSPMFQTKKPLLLDKTFPAAFMLKHASKDLNLACGELAQMNLTLPAIETTAAQYRAAVEAGLGGEDVSGIYLQVAKQK</sequence>
<dbReference type="OrthoDB" id="9777604at2"/>
<dbReference type="GO" id="GO:0051287">
    <property type="term" value="F:NAD binding"/>
    <property type="evidence" value="ECO:0007669"/>
    <property type="project" value="InterPro"/>
</dbReference>
<dbReference type="PIRSF" id="PIRSF000103">
    <property type="entry name" value="HIBADH"/>
    <property type="match status" value="1"/>
</dbReference>
<reference evidence="6 7" key="1">
    <citation type="submission" date="2018-06" db="EMBL/GenBank/DDBJ databases">
        <authorList>
            <consortium name="Pathogen Informatics"/>
            <person name="Doyle S."/>
        </authorList>
    </citation>
    <scope>NUCLEOTIDE SEQUENCE [LARGE SCALE GENOMIC DNA]</scope>
    <source>
        <strain evidence="6 7">NCTC10283</strain>
    </source>
</reference>
<evidence type="ECO:0000256" key="1">
    <source>
        <dbReference type="ARBA" id="ARBA00023002"/>
    </source>
</evidence>
<dbReference type="Gene3D" id="1.10.1040.10">
    <property type="entry name" value="N-(1-d-carboxylethyl)-l-norvaline Dehydrogenase, domain 2"/>
    <property type="match status" value="1"/>
</dbReference>
<dbReference type="GO" id="GO:0043718">
    <property type="term" value="F:2-hydroxymethylglutarate dehydrogenase activity"/>
    <property type="evidence" value="ECO:0007669"/>
    <property type="project" value="UniProtKB-EC"/>
</dbReference>
<dbReference type="Proteomes" id="UP000254209">
    <property type="component" value="Unassembled WGS sequence"/>
</dbReference>
<evidence type="ECO:0000259" key="5">
    <source>
        <dbReference type="Pfam" id="PF14833"/>
    </source>
</evidence>
<dbReference type="SUPFAM" id="SSF48179">
    <property type="entry name" value="6-phosphogluconate dehydrogenase C-terminal domain-like"/>
    <property type="match status" value="1"/>
</dbReference>
<keyword evidence="1 6" id="KW-0560">Oxidoreductase</keyword>
<dbReference type="SUPFAM" id="SSF51735">
    <property type="entry name" value="NAD(P)-binding Rossmann-fold domains"/>
    <property type="match status" value="1"/>
</dbReference>
<dbReference type="Gene3D" id="3.40.50.720">
    <property type="entry name" value="NAD(P)-binding Rossmann-like Domain"/>
    <property type="match status" value="1"/>
</dbReference>
<dbReference type="InterPro" id="IPR013328">
    <property type="entry name" value="6PGD_dom2"/>
</dbReference>
<protein>
    <submittedName>
        <fullName evidence="6">2-(Hydroxymethyl)glutarate dehydrogenase</fullName>
        <ecNumber evidence="6">1.1.1.291</ecNumber>
    </submittedName>
</protein>
<dbReference type="InterPro" id="IPR008927">
    <property type="entry name" value="6-PGluconate_DH-like_C_sf"/>
</dbReference>
<accession>A0A376BKZ6</accession>
<dbReference type="EMBL" id="UFSO01000002">
    <property type="protein sequence ID" value="SSY70295.1"/>
    <property type="molecule type" value="Genomic_DNA"/>
</dbReference>
<evidence type="ECO:0000313" key="6">
    <source>
        <dbReference type="EMBL" id="SSY70295.1"/>
    </source>
</evidence>
<dbReference type="InterPro" id="IPR051265">
    <property type="entry name" value="HIBADH-related_NP60_sf"/>
</dbReference>
<name>A0A376BKZ6_9NEIS</name>
<evidence type="ECO:0000256" key="2">
    <source>
        <dbReference type="ARBA" id="ARBA00023027"/>
    </source>
</evidence>
<feature type="domain" description="6-phosphogluconate dehydrogenase NADP-binding" evidence="4">
    <location>
        <begin position="7"/>
        <end position="163"/>
    </location>
</feature>
<keyword evidence="7" id="KW-1185">Reference proteome</keyword>
<feature type="domain" description="3-hydroxyisobutyrate dehydrogenase-like NAD-binding" evidence="5">
    <location>
        <begin position="166"/>
        <end position="283"/>
    </location>
</feature>
<dbReference type="PANTHER" id="PTHR43580:SF2">
    <property type="entry name" value="CYTOKINE-LIKE NUCLEAR FACTOR N-PAC"/>
    <property type="match status" value="1"/>
</dbReference>
<dbReference type="InterPro" id="IPR015815">
    <property type="entry name" value="HIBADH-related"/>
</dbReference>
<feature type="active site" evidence="3">
    <location>
        <position position="172"/>
    </location>
</feature>
<dbReference type="InterPro" id="IPR029154">
    <property type="entry name" value="HIBADH-like_NADP-bd"/>
</dbReference>
<evidence type="ECO:0000256" key="3">
    <source>
        <dbReference type="PIRSR" id="PIRSR000103-1"/>
    </source>
</evidence>
<gene>
    <name evidence="6" type="primary">Hgd</name>
    <name evidence="6" type="ORF">NCTC10283_00378</name>
</gene>
<dbReference type="EC" id="1.1.1.291" evidence="6"/>
<dbReference type="Pfam" id="PF14833">
    <property type="entry name" value="NAD_binding_11"/>
    <property type="match status" value="1"/>
</dbReference>
<proteinExistence type="predicted"/>
<dbReference type="GO" id="GO:0050661">
    <property type="term" value="F:NADP binding"/>
    <property type="evidence" value="ECO:0007669"/>
    <property type="project" value="InterPro"/>
</dbReference>
<dbReference type="PANTHER" id="PTHR43580">
    <property type="entry name" value="OXIDOREDUCTASE GLYR1-RELATED"/>
    <property type="match status" value="1"/>
</dbReference>
<evidence type="ECO:0000313" key="7">
    <source>
        <dbReference type="Proteomes" id="UP000254209"/>
    </source>
</evidence>
<dbReference type="InterPro" id="IPR036291">
    <property type="entry name" value="NAD(P)-bd_dom_sf"/>
</dbReference>
<dbReference type="Pfam" id="PF03446">
    <property type="entry name" value="NAD_binding_2"/>
    <property type="match status" value="1"/>
</dbReference>